<reference evidence="2" key="1">
    <citation type="journal article" date="2023" name="Mol. Phylogenet. Evol.">
        <title>Genome-scale phylogeny and comparative genomics of the fungal order Sordariales.</title>
        <authorList>
            <person name="Hensen N."/>
            <person name="Bonometti L."/>
            <person name="Westerberg I."/>
            <person name="Brannstrom I.O."/>
            <person name="Guillou S."/>
            <person name="Cros-Aarteil S."/>
            <person name="Calhoun S."/>
            <person name="Haridas S."/>
            <person name="Kuo A."/>
            <person name="Mondo S."/>
            <person name="Pangilinan J."/>
            <person name="Riley R."/>
            <person name="LaButti K."/>
            <person name="Andreopoulos B."/>
            <person name="Lipzen A."/>
            <person name="Chen C."/>
            <person name="Yan M."/>
            <person name="Daum C."/>
            <person name="Ng V."/>
            <person name="Clum A."/>
            <person name="Steindorff A."/>
            <person name="Ohm R.A."/>
            <person name="Martin F."/>
            <person name="Silar P."/>
            <person name="Natvig D.O."/>
            <person name="Lalanne C."/>
            <person name="Gautier V."/>
            <person name="Ament-Velasquez S.L."/>
            <person name="Kruys A."/>
            <person name="Hutchinson M.I."/>
            <person name="Powell A.J."/>
            <person name="Barry K."/>
            <person name="Miller A.N."/>
            <person name="Grigoriev I.V."/>
            <person name="Debuchy R."/>
            <person name="Gladieux P."/>
            <person name="Hiltunen Thoren M."/>
            <person name="Johannesson H."/>
        </authorList>
    </citation>
    <scope>NUCLEOTIDE SEQUENCE</scope>
    <source>
        <strain evidence="2">CBS 118394</strain>
    </source>
</reference>
<sequence length="295" mass="33074">MGQENSRFKRQKSQPKQQVTRATAATAMASLQATPASSLPDTITGAMLQNCQRLGSAALGQVWRYDAHTVLKRSGPSPTAEAAAMRFVREHTSIPVPKVLKSDANGYIFMEYVDGQPLDQAWERLNSVQRKGIVDQLRGCLGELHAVSGSFIGSVDRSICNDQLFENCESPYGPYADEAAFRKGMAQSLRACGADPTWTDVVIGFIDAIPTGRRIVLTHGDFVPRNILVRDGRVVAIVDWEMAGFYPEYWEYAKAHFFADYQHPWMRERVLDQIMTPFKLELGLLLHTRKVFLEF</sequence>
<reference evidence="2" key="2">
    <citation type="submission" date="2023-06" db="EMBL/GenBank/DDBJ databases">
        <authorList>
            <consortium name="Lawrence Berkeley National Laboratory"/>
            <person name="Haridas S."/>
            <person name="Hensen N."/>
            <person name="Bonometti L."/>
            <person name="Westerberg I."/>
            <person name="Brannstrom I.O."/>
            <person name="Guillou S."/>
            <person name="Cros-Aarteil S."/>
            <person name="Calhoun S."/>
            <person name="Kuo A."/>
            <person name="Mondo S."/>
            <person name="Pangilinan J."/>
            <person name="Riley R."/>
            <person name="Labutti K."/>
            <person name="Andreopoulos B."/>
            <person name="Lipzen A."/>
            <person name="Chen C."/>
            <person name="Yanf M."/>
            <person name="Daum C."/>
            <person name="Ng V."/>
            <person name="Clum A."/>
            <person name="Steindorff A."/>
            <person name="Ohm R."/>
            <person name="Martin F."/>
            <person name="Silar P."/>
            <person name="Natvig D."/>
            <person name="Lalanne C."/>
            <person name="Gautier V."/>
            <person name="Ament-Velasquez S.L."/>
            <person name="Kruys A."/>
            <person name="Hutchinson M.I."/>
            <person name="Powell A.J."/>
            <person name="Barry K."/>
            <person name="Miller A.N."/>
            <person name="Grigoriev I.V."/>
            <person name="Debuchy R."/>
            <person name="Gladieux P."/>
            <person name="Thoren M.H."/>
            <person name="Johannesson H."/>
        </authorList>
    </citation>
    <scope>NUCLEOTIDE SEQUENCE</scope>
    <source>
        <strain evidence="2">CBS 118394</strain>
    </source>
</reference>
<evidence type="ECO:0000313" key="3">
    <source>
        <dbReference type="Proteomes" id="UP001283341"/>
    </source>
</evidence>
<evidence type="ECO:0000313" key="2">
    <source>
        <dbReference type="EMBL" id="KAK3322757.1"/>
    </source>
</evidence>
<dbReference type="Pfam" id="PF01636">
    <property type="entry name" value="APH"/>
    <property type="match status" value="1"/>
</dbReference>
<dbReference type="SUPFAM" id="SSF56112">
    <property type="entry name" value="Protein kinase-like (PK-like)"/>
    <property type="match status" value="1"/>
</dbReference>
<dbReference type="InterPro" id="IPR002575">
    <property type="entry name" value="Aminoglycoside_PTrfase"/>
</dbReference>
<organism evidence="2 3">
    <name type="scientific">Apodospora peruviana</name>
    <dbReference type="NCBI Taxonomy" id="516989"/>
    <lineage>
        <taxon>Eukaryota</taxon>
        <taxon>Fungi</taxon>
        <taxon>Dikarya</taxon>
        <taxon>Ascomycota</taxon>
        <taxon>Pezizomycotina</taxon>
        <taxon>Sordariomycetes</taxon>
        <taxon>Sordariomycetidae</taxon>
        <taxon>Sordariales</taxon>
        <taxon>Lasiosphaeriaceae</taxon>
        <taxon>Apodospora</taxon>
    </lineage>
</organism>
<dbReference type="GO" id="GO:0016301">
    <property type="term" value="F:kinase activity"/>
    <property type="evidence" value="ECO:0007669"/>
    <property type="project" value="UniProtKB-KW"/>
</dbReference>
<protein>
    <submittedName>
        <fullName evidence="2">Kinase-like domain-containing protein</fullName>
    </submittedName>
</protein>
<dbReference type="AlphaFoldDB" id="A0AAE0M819"/>
<feature type="domain" description="Aminoglycoside phosphotransferase" evidence="1">
    <location>
        <begin position="68"/>
        <end position="257"/>
    </location>
</feature>
<evidence type="ECO:0000259" key="1">
    <source>
        <dbReference type="Pfam" id="PF01636"/>
    </source>
</evidence>
<dbReference type="Gene3D" id="3.90.1200.10">
    <property type="match status" value="1"/>
</dbReference>
<dbReference type="CDD" id="cd05120">
    <property type="entry name" value="APH_ChoK_like"/>
    <property type="match status" value="1"/>
</dbReference>
<accession>A0AAE0M819</accession>
<dbReference type="PANTHER" id="PTHR21310">
    <property type="entry name" value="AMINOGLYCOSIDE PHOSPHOTRANSFERASE-RELATED-RELATED"/>
    <property type="match status" value="1"/>
</dbReference>
<dbReference type="EMBL" id="JAUEDM010000003">
    <property type="protein sequence ID" value="KAK3322757.1"/>
    <property type="molecule type" value="Genomic_DNA"/>
</dbReference>
<dbReference type="InterPro" id="IPR051678">
    <property type="entry name" value="AGP_Transferase"/>
</dbReference>
<keyword evidence="3" id="KW-1185">Reference proteome</keyword>
<proteinExistence type="predicted"/>
<dbReference type="InterPro" id="IPR011009">
    <property type="entry name" value="Kinase-like_dom_sf"/>
</dbReference>
<gene>
    <name evidence="2" type="ORF">B0H66DRAFT_555179</name>
</gene>
<keyword evidence="2" id="KW-0808">Transferase</keyword>
<comment type="caution">
    <text evidence="2">The sequence shown here is derived from an EMBL/GenBank/DDBJ whole genome shotgun (WGS) entry which is preliminary data.</text>
</comment>
<dbReference type="Proteomes" id="UP001283341">
    <property type="component" value="Unassembled WGS sequence"/>
</dbReference>
<name>A0AAE0M819_9PEZI</name>
<keyword evidence="2" id="KW-0418">Kinase</keyword>
<dbReference type="PANTHER" id="PTHR21310:SF15">
    <property type="entry name" value="AMINOGLYCOSIDE PHOSPHOTRANSFERASE DOMAIN-CONTAINING PROTEIN"/>
    <property type="match status" value="1"/>
</dbReference>